<evidence type="ECO:0000313" key="12">
    <source>
        <dbReference type="EMBL" id="MFC5653769.1"/>
    </source>
</evidence>
<evidence type="ECO:0000256" key="5">
    <source>
        <dbReference type="ARBA" id="ARBA00022741"/>
    </source>
</evidence>
<dbReference type="Pfam" id="PF13188">
    <property type="entry name" value="PAS_8"/>
    <property type="match status" value="1"/>
</dbReference>
<dbReference type="Proteomes" id="UP001596047">
    <property type="component" value="Unassembled WGS sequence"/>
</dbReference>
<comment type="catalytic activity">
    <reaction evidence="1">
        <text>ATP + protein L-histidine = ADP + protein N-phospho-L-histidine.</text>
        <dbReference type="EC" id="2.7.13.3"/>
    </reaction>
</comment>
<keyword evidence="13" id="KW-1185">Reference proteome</keyword>
<gene>
    <name evidence="12" type="ORF">ACFPYJ_32585</name>
</gene>
<dbReference type="SUPFAM" id="SSF55874">
    <property type="entry name" value="ATPase domain of HSP90 chaperone/DNA topoisomerase II/histidine kinase"/>
    <property type="match status" value="1"/>
</dbReference>
<dbReference type="PANTHER" id="PTHR24421:SF10">
    <property type="entry name" value="NITRATE_NITRITE SENSOR PROTEIN NARQ"/>
    <property type="match status" value="1"/>
</dbReference>
<dbReference type="InterPro" id="IPR005467">
    <property type="entry name" value="His_kinase_dom"/>
</dbReference>
<dbReference type="EMBL" id="JBHSOW010000137">
    <property type="protein sequence ID" value="MFC5653769.1"/>
    <property type="molecule type" value="Genomic_DNA"/>
</dbReference>
<feature type="coiled-coil region" evidence="9">
    <location>
        <begin position="125"/>
        <end position="188"/>
    </location>
</feature>
<keyword evidence="9" id="KW-0175">Coiled coil</keyword>
<dbReference type="PANTHER" id="PTHR24421">
    <property type="entry name" value="NITRATE/NITRITE SENSOR PROTEIN NARX-RELATED"/>
    <property type="match status" value="1"/>
</dbReference>
<dbReference type="CDD" id="cd00130">
    <property type="entry name" value="PAS"/>
    <property type="match status" value="1"/>
</dbReference>
<dbReference type="Pfam" id="PF02518">
    <property type="entry name" value="HATPase_c"/>
    <property type="match status" value="1"/>
</dbReference>
<reference evidence="13" key="1">
    <citation type="journal article" date="2019" name="Int. J. Syst. Evol. Microbiol.">
        <title>The Global Catalogue of Microorganisms (GCM) 10K type strain sequencing project: providing services to taxonomists for standard genome sequencing and annotation.</title>
        <authorList>
            <consortium name="The Broad Institute Genomics Platform"/>
            <consortium name="The Broad Institute Genome Sequencing Center for Infectious Disease"/>
            <person name="Wu L."/>
            <person name="Ma J."/>
        </authorList>
    </citation>
    <scope>NUCLEOTIDE SEQUENCE [LARGE SCALE GENOMIC DNA]</scope>
    <source>
        <strain evidence="13">CGMCC 1.3240</strain>
    </source>
</reference>
<dbReference type="InterPro" id="IPR035965">
    <property type="entry name" value="PAS-like_dom_sf"/>
</dbReference>
<dbReference type="CDD" id="cd16917">
    <property type="entry name" value="HATPase_UhpB-NarQ-NarX-like"/>
    <property type="match status" value="1"/>
</dbReference>
<evidence type="ECO:0000259" key="11">
    <source>
        <dbReference type="PROSITE" id="PS50112"/>
    </source>
</evidence>
<evidence type="ECO:0000256" key="9">
    <source>
        <dbReference type="SAM" id="Coils"/>
    </source>
</evidence>
<comment type="caution">
    <text evidence="12">The sequence shown here is derived from an EMBL/GenBank/DDBJ whole genome shotgun (WGS) entry which is preliminary data.</text>
</comment>
<dbReference type="PROSITE" id="PS50112">
    <property type="entry name" value="PAS"/>
    <property type="match status" value="1"/>
</dbReference>
<keyword evidence="7 12" id="KW-0067">ATP-binding</keyword>
<keyword evidence="6" id="KW-0418">Kinase</keyword>
<keyword evidence="5" id="KW-0547">Nucleotide-binding</keyword>
<proteinExistence type="predicted"/>
<dbReference type="Gene3D" id="3.30.565.10">
    <property type="entry name" value="Histidine kinase-like ATPase, C-terminal domain"/>
    <property type="match status" value="1"/>
</dbReference>
<dbReference type="InterPro" id="IPR050482">
    <property type="entry name" value="Sensor_HK_TwoCompSys"/>
</dbReference>
<dbReference type="GO" id="GO:0005524">
    <property type="term" value="F:ATP binding"/>
    <property type="evidence" value="ECO:0007669"/>
    <property type="project" value="UniProtKB-KW"/>
</dbReference>
<feature type="domain" description="Histidine kinase" evidence="10">
    <location>
        <begin position="152"/>
        <end position="339"/>
    </location>
</feature>
<dbReference type="Pfam" id="PF07730">
    <property type="entry name" value="HisKA_3"/>
    <property type="match status" value="1"/>
</dbReference>
<dbReference type="InterPro" id="IPR000014">
    <property type="entry name" value="PAS"/>
</dbReference>
<dbReference type="InterPro" id="IPR011712">
    <property type="entry name" value="Sig_transdc_His_kin_sub3_dim/P"/>
</dbReference>
<evidence type="ECO:0000313" key="13">
    <source>
        <dbReference type="Proteomes" id="UP001596047"/>
    </source>
</evidence>
<dbReference type="SUPFAM" id="SSF55785">
    <property type="entry name" value="PYP-like sensor domain (PAS domain)"/>
    <property type="match status" value="1"/>
</dbReference>
<evidence type="ECO:0000259" key="10">
    <source>
        <dbReference type="PROSITE" id="PS50109"/>
    </source>
</evidence>
<evidence type="ECO:0000256" key="8">
    <source>
        <dbReference type="ARBA" id="ARBA00023012"/>
    </source>
</evidence>
<organism evidence="12 13">
    <name type="scientific">Paenibacillus solisilvae</name>
    <dbReference type="NCBI Taxonomy" id="2486751"/>
    <lineage>
        <taxon>Bacteria</taxon>
        <taxon>Bacillati</taxon>
        <taxon>Bacillota</taxon>
        <taxon>Bacilli</taxon>
        <taxon>Bacillales</taxon>
        <taxon>Paenibacillaceae</taxon>
        <taxon>Paenibacillus</taxon>
    </lineage>
</organism>
<evidence type="ECO:0000256" key="7">
    <source>
        <dbReference type="ARBA" id="ARBA00022840"/>
    </source>
</evidence>
<dbReference type="Gene3D" id="3.30.450.20">
    <property type="entry name" value="PAS domain"/>
    <property type="match status" value="1"/>
</dbReference>
<dbReference type="InterPro" id="IPR036890">
    <property type="entry name" value="HATPase_C_sf"/>
</dbReference>
<evidence type="ECO:0000256" key="4">
    <source>
        <dbReference type="ARBA" id="ARBA00022679"/>
    </source>
</evidence>
<dbReference type="SMART" id="SM00387">
    <property type="entry name" value="HATPase_c"/>
    <property type="match status" value="1"/>
</dbReference>
<evidence type="ECO:0000256" key="2">
    <source>
        <dbReference type="ARBA" id="ARBA00012438"/>
    </source>
</evidence>
<name>A0ABW0W9N7_9BACL</name>
<keyword evidence="4" id="KW-0808">Transferase</keyword>
<dbReference type="PROSITE" id="PS50109">
    <property type="entry name" value="HIS_KIN"/>
    <property type="match status" value="1"/>
</dbReference>
<evidence type="ECO:0000256" key="1">
    <source>
        <dbReference type="ARBA" id="ARBA00000085"/>
    </source>
</evidence>
<dbReference type="EC" id="2.7.13.3" evidence="2"/>
<dbReference type="InterPro" id="IPR003594">
    <property type="entry name" value="HATPase_dom"/>
</dbReference>
<feature type="domain" description="PAS" evidence="11">
    <location>
        <begin position="8"/>
        <end position="51"/>
    </location>
</feature>
<dbReference type="NCBIfam" id="TIGR00229">
    <property type="entry name" value="sensory_box"/>
    <property type="match status" value="1"/>
</dbReference>
<keyword evidence="8" id="KW-0902">Two-component regulatory system</keyword>
<evidence type="ECO:0000256" key="3">
    <source>
        <dbReference type="ARBA" id="ARBA00022553"/>
    </source>
</evidence>
<evidence type="ECO:0000256" key="6">
    <source>
        <dbReference type="ARBA" id="ARBA00022777"/>
    </source>
</evidence>
<sequence length="350" mass="39711">MSDAPDQDTRRLRELFNLLNDGIIVMDQNRIIVFINPSATRITGWELGDVIPYCTYCQNRPVPPGEERCFLASQPKQSYFESDLPTKMGTPVSVGMSRTFLSSPRNAPNGDMVITIRDVTVERQSKELERRAQLNQRTLEVQEEERKRISQELHDGISQTLYGINLSLEHLRNHSQDQKIKIDEIKHQVKLCAEEVRTMSRALYPAVLYDLGLTAAIRTLADQMKTNKRVIEVNIDSDWIQDELSRSTVHVYRIVQEALHNAILHGDASRILISLSCDKVCLVKIEDNGKGFDTESIIESPGYGLKNMKERVVALNGQLIINSSVDQGTRVELQFPNSLRANSSTRGEEF</sequence>
<protein>
    <recommendedName>
        <fullName evidence="2">histidine kinase</fullName>
        <ecNumber evidence="2">2.7.13.3</ecNumber>
    </recommendedName>
</protein>
<keyword evidence="3" id="KW-0597">Phosphoprotein</keyword>
<dbReference type="RefSeq" id="WP_379192669.1">
    <property type="nucleotide sequence ID" value="NZ_JBHSOW010000137.1"/>
</dbReference>
<accession>A0ABW0W9N7</accession>
<dbReference type="Gene3D" id="1.20.5.1930">
    <property type="match status" value="1"/>
</dbReference>